<comment type="subcellular location">
    <subcellularLocation>
        <location evidence="9">Cytoplasm</location>
    </subcellularLocation>
</comment>
<evidence type="ECO:0000256" key="2">
    <source>
        <dbReference type="ARBA" id="ARBA00022598"/>
    </source>
</evidence>
<keyword evidence="6 9" id="KW-0067">ATP-binding</keyword>
<feature type="active site" evidence="9">
    <location>
        <position position="42"/>
    </location>
</feature>
<dbReference type="InterPro" id="IPR027417">
    <property type="entry name" value="P-loop_NTPase"/>
</dbReference>
<feature type="binding site" evidence="9">
    <location>
        <position position="56"/>
    </location>
    <ligand>
        <name>ATP</name>
        <dbReference type="ChEBI" id="CHEBI:30616"/>
    </ligand>
</feature>
<dbReference type="HAMAP" id="MF_00336">
    <property type="entry name" value="BioD"/>
    <property type="match status" value="1"/>
</dbReference>
<dbReference type="PANTHER" id="PTHR43210:SF2">
    <property type="entry name" value="ATP-DEPENDENT DETHIOBIOTIN SYNTHETASE BIOD 2"/>
    <property type="match status" value="1"/>
</dbReference>
<reference evidence="10 11" key="1">
    <citation type="submission" date="2015-09" db="EMBL/GenBank/DDBJ databases">
        <title>Genome sequencing project for genomic taxonomy and phylogenomics of Bacillus-like bacteria.</title>
        <authorList>
            <person name="Liu B."/>
            <person name="Wang J."/>
            <person name="Zhu Y."/>
            <person name="Liu G."/>
            <person name="Chen Q."/>
            <person name="Chen Z."/>
            <person name="Lan J."/>
            <person name="Che J."/>
            <person name="Ge C."/>
            <person name="Shi H."/>
            <person name="Pan Z."/>
            <person name="Liu X."/>
        </authorList>
    </citation>
    <scope>NUCLEOTIDE SEQUENCE [LARGE SCALE GENOMIC DNA]</scope>
    <source>
        <strain evidence="10 11">DSM 8552</strain>
    </source>
</reference>
<keyword evidence="3 9" id="KW-0479">Metal-binding</keyword>
<dbReference type="EMBL" id="LJJB01000010">
    <property type="protein sequence ID" value="KQL46598.1"/>
    <property type="molecule type" value="Genomic_DNA"/>
</dbReference>
<feature type="binding site" evidence="9">
    <location>
        <begin position="209"/>
        <end position="211"/>
    </location>
    <ligand>
        <name>ATP</name>
        <dbReference type="ChEBI" id="CHEBI:30616"/>
    </ligand>
</feature>
<proteinExistence type="inferred from homology"/>
<keyword evidence="2 9" id="KW-0436">Ligase</keyword>
<comment type="function">
    <text evidence="9">Catalyzes a mechanistically unusual reaction, the ATP-dependent insertion of CO2 between the N7 and N8 nitrogen atoms of 7,8-diaminopelargonic acid (DAPA, also called 7,8-diammoniononanoate) to form a ureido ring.</text>
</comment>
<feature type="binding site" evidence="9">
    <location>
        <begin position="17"/>
        <end position="22"/>
    </location>
    <ligand>
        <name>ATP</name>
        <dbReference type="ChEBI" id="CHEBI:30616"/>
    </ligand>
</feature>
<dbReference type="PANTHER" id="PTHR43210">
    <property type="entry name" value="DETHIOBIOTIN SYNTHETASE"/>
    <property type="match status" value="1"/>
</dbReference>
<keyword evidence="11" id="KW-1185">Reference proteome</keyword>
<evidence type="ECO:0000313" key="11">
    <source>
        <dbReference type="Proteomes" id="UP000051063"/>
    </source>
</evidence>
<dbReference type="EC" id="6.3.3.3" evidence="9"/>
<keyword evidence="5 9" id="KW-0093">Biotin biosynthesis</keyword>
<evidence type="ECO:0000256" key="1">
    <source>
        <dbReference type="ARBA" id="ARBA00022490"/>
    </source>
</evidence>
<comment type="cofactor">
    <cofactor evidence="9">
        <name>Mg(2+)</name>
        <dbReference type="ChEBI" id="CHEBI:18420"/>
    </cofactor>
</comment>
<name>A0ABR5N7J0_BRECH</name>
<dbReference type="Gene3D" id="3.40.50.300">
    <property type="entry name" value="P-loop containing nucleotide triphosphate hydrolases"/>
    <property type="match status" value="1"/>
</dbReference>
<dbReference type="Pfam" id="PF13500">
    <property type="entry name" value="AAA_26"/>
    <property type="match status" value="1"/>
</dbReference>
<dbReference type="CDD" id="cd03109">
    <property type="entry name" value="DTBS"/>
    <property type="match status" value="1"/>
</dbReference>
<accession>A0ABR5N7J0</accession>
<evidence type="ECO:0000256" key="6">
    <source>
        <dbReference type="ARBA" id="ARBA00022840"/>
    </source>
</evidence>
<feature type="binding site" evidence="9">
    <location>
        <begin position="177"/>
        <end position="178"/>
    </location>
    <ligand>
        <name>ATP</name>
        <dbReference type="ChEBI" id="CHEBI:30616"/>
    </ligand>
</feature>
<feature type="binding site" evidence="9">
    <location>
        <position position="117"/>
    </location>
    <ligand>
        <name>Mg(2+)</name>
        <dbReference type="ChEBI" id="CHEBI:18420"/>
    </ligand>
</feature>
<dbReference type="SUPFAM" id="SSF52540">
    <property type="entry name" value="P-loop containing nucleoside triphosphate hydrolases"/>
    <property type="match status" value="1"/>
</dbReference>
<evidence type="ECO:0000313" key="10">
    <source>
        <dbReference type="EMBL" id="KQL46598.1"/>
    </source>
</evidence>
<protein>
    <recommendedName>
        <fullName evidence="9">ATP-dependent dethiobiotin synthetase BioD</fullName>
        <ecNumber evidence="9">6.3.3.3</ecNumber>
    </recommendedName>
    <alternativeName>
        <fullName evidence="9">DTB synthetase</fullName>
        <shortName evidence="9">DTBS</shortName>
    </alternativeName>
    <alternativeName>
        <fullName evidence="9">Dethiobiotin synthase</fullName>
    </alternativeName>
</protein>
<evidence type="ECO:0000256" key="9">
    <source>
        <dbReference type="HAMAP-Rule" id="MF_00336"/>
    </source>
</evidence>
<evidence type="ECO:0000256" key="3">
    <source>
        <dbReference type="ARBA" id="ARBA00022723"/>
    </source>
</evidence>
<comment type="catalytic activity">
    <reaction evidence="9">
        <text>(7R,8S)-7,8-diammoniononanoate + CO2 + ATP = (4R,5S)-dethiobiotin + ADP + phosphate + 3 H(+)</text>
        <dbReference type="Rhea" id="RHEA:15805"/>
        <dbReference type="ChEBI" id="CHEBI:15378"/>
        <dbReference type="ChEBI" id="CHEBI:16526"/>
        <dbReference type="ChEBI" id="CHEBI:30616"/>
        <dbReference type="ChEBI" id="CHEBI:43474"/>
        <dbReference type="ChEBI" id="CHEBI:149469"/>
        <dbReference type="ChEBI" id="CHEBI:149473"/>
        <dbReference type="ChEBI" id="CHEBI:456216"/>
        <dbReference type="EC" id="6.3.3.3"/>
    </reaction>
</comment>
<organism evidence="10 11">
    <name type="scientific">Brevibacillus choshinensis</name>
    <dbReference type="NCBI Taxonomy" id="54911"/>
    <lineage>
        <taxon>Bacteria</taxon>
        <taxon>Bacillati</taxon>
        <taxon>Bacillota</taxon>
        <taxon>Bacilli</taxon>
        <taxon>Bacillales</taxon>
        <taxon>Paenibacillaceae</taxon>
        <taxon>Brevibacillus</taxon>
    </lineage>
</organism>
<evidence type="ECO:0000256" key="8">
    <source>
        <dbReference type="ARBA" id="ARBA00047386"/>
    </source>
</evidence>
<evidence type="ECO:0000256" key="7">
    <source>
        <dbReference type="ARBA" id="ARBA00022842"/>
    </source>
</evidence>
<comment type="subunit">
    <text evidence="9">Homodimer.</text>
</comment>
<feature type="binding site" evidence="9">
    <location>
        <position position="56"/>
    </location>
    <ligand>
        <name>Mg(2+)</name>
        <dbReference type="ChEBI" id="CHEBI:18420"/>
    </ligand>
</feature>
<comment type="caution">
    <text evidence="10">The sequence shown here is derived from an EMBL/GenBank/DDBJ whole genome shotgun (WGS) entry which is preliminary data.</text>
</comment>
<comment type="similarity">
    <text evidence="9">Belongs to the dethiobiotin synthetase family.</text>
</comment>
<feature type="binding site" evidence="9">
    <location>
        <begin position="117"/>
        <end position="120"/>
    </location>
    <ligand>
        <name>ATP</name>
        <dbReference type="ChEBI" id="CHEBI:30616"/>
    </ligand>
</feature>
<evidence type="ECO:0000256" key="4">
    <source>
        <dbReference type="ARBA" id="ARBA00022741"/>
    </source>
</evidence>
<dbReference type="RefSeq" id="WP_055745694.1">
    <property type="nucleotide sequence ID" value="NZ_LJJB01000010.1"/>
</dbReference>
<gene>
    <name evidence="9" type="primary">bioD</name>
    <name evidence="10" type="ORF">AN963_16900</name>
</gene>
<dbReference type="PIRSF" id="PIRSF006755">
    <property type="entry name" value="DTB_synth"/>
    <property type="match status" value="1"/>
</dbReference>
<comment type="catalytic activity">
    <reaction evidence="8">
        <text>(7R,8S)-8-amino-7-(carboxyamino)nonanoate + ATP = (4R,5S)-dethiobiotin + ADP + phosphate + H(+)</text>
        <dbReference type="Rhea" id="RHEA:63684"/>
        <dbReference type="ChEBI" id="CHEBI:15378"/>
        <dbReference type="ChEBI" id="CHEBI:30616"/>
        <dbReference type="ChEBI" id="CHEBI:43474"/>
        <dbReference type="ChEBI" id="CHEBI:149470"/>
        <dbReference type="ChEBI" id="CHEBI:149473"/>
        <dbReference type="ChEBI" id="CHEBI:456216"/>
    </reaction>
</comment>
<feature type="binding site" evidence="9">
    <location>
        <position position="21"/>
    </location>
    <ligand>
        <name>Mg(2+)</name>
        <dbReference type="ChEBI" id="CHEBI:18420"/>
    </ligand>
</feature>
<comment type="caution">
    <text evidence="9">Lacks conserved residue(s) required for the propagation of feature annotation.</text>
</comment>
<dbReference type="Proteomes" id="UP000051063">
    <property type="component" value="Unassembled WGS sequence"/>
</dbReference>
<sequence length="247" mass="26506">MKEQRYAGLFIAGTDTGVGKTFVTAGLAAALREEGLKAGVWKPVMSGALANEVGSDAYRLHSISGVEDLPEEIAPLVFPEPLTPLLAARAAGQELTMEQVLRGGKILKERHHYLLVEGAGGLAVPLTETEMMIDVAVQLGLPLLLVARSGLGTINHTLLSIWYAREKGVPVAGVILNEAKTDHTDDASIATNARLIERYGEIPVWGKVPRLKESLSRQQLVAFMRQHVNLAAIRSELEAQMIGGEGS</sequence>
<keyword evidence="4 9" id="KW-0547">Nucleotide-binding</keyword>
<keyword evidence="1 9" id="KW-0963">Cytoplasm</keyword>
<evidence type="ECO:0000256" key="5">
    <source>
        <dbReference type="ARBA" id="ARBA00022756"/>
    </source>
</evidence>
<dbReference type="NCBIfam" id="TIGR00347">
    <property type="entry name" value="bioD"/>
    <property type="match status" value="1"/>
</dbReference>
<comment type="pathway">
    <text evidence="9">Cofactor biosynthesis; biotin biosynthesis; biotin from 7,8-diaminononanoate: step 1/2.</text>
</comment>
<dbReference type="InterPro" id="IPR004472">
    <property type="entry name" value="DTB_synth_BioD"/>
</dbReference>
<keyword evidence="7 9" id="KW-0460">Magnesium</keyword>
<feature type="binding site" evidence="9">
    <location>
        <position position="46"/>
    </location>
    <ligand>
        <name>substrate</name>
    </ligand>
</feature>